<keyword evidence="1" id="KW-0812">Transmembrane</keyword>
<sequence length="158" mass="17806">MTEREESWLLEEYKLLSAHYFHEDQVYFRMGGLLITLNGALIAFSATSAGVPRLPVVMVVLFAAFGFALTLGWIAMLWRIRAVRQVASNRIAEIEAALESTWTAAVPSPRIRLRLQERMAGLSRRLPSRLVASVPATVLFLMVPVVAAAYWVCLPFWR</sequence>
<reference evidence="2 3" key="1">
    <citation type="submission" date="2023-11" db="EMBL/GenBank/DDBJ databases">
        <title>Lentzea sokolovensis, sp. nov., Lentzea kristufkii, sp. nov., and Lentzea miocenensis, sp. nov., rare actinobacteria from Sokolov Coal Basin, Miocene lacustrine sediment, Czech Republic.</title>
        <authorList>
            <person name="Lara A."/>
            <person name="Kotroba L."/>
            <person name="Nouioui I."/>
            <person name="Neumann-Schaal M."/>
            <person name="Mast Y."/>
            <person name="Chronakova A."/>
        </authorList>
    </citation>
    <scope>NUCLEOTIDE SEQUENCE [LARGE SCALE GENOMIC DNA]</scope>
    <source>
        <strain evidence="2 3">BCCO 10_0798</strain>
    </source>
</reference>
<keyword evidence="1" id="KW-1133">Transmembrane helix</keyword>
<protein>
    <submittedName>
        <fullName evidence="2">Uncharacterized protein</fullName>
    </submittedName>
</protein>
<keyword evidence="1" id="KW-0472">Membrane</keyword>
<dbReference type="Pfam" id="PF24838">
    <property type="entry name" value="8xMP"/>
    <property type="match status" value="1"/>
</dbReference>
<accession>A0ABU4TKM2</accession>
<dbReference type="InterPro" id="IPR056918">
    <property type="entry name" value="8xMP"/>
</dbReference>
<dbReference type="Proteomes" id="UP001271792">
    <property type="component" value="Unassembled WGS sequence"/>
</dbReference>
<dbReference type="EMBL" id="JAXAVV010000002">
    <property type="protein sequence ID" value="MDX8048834.1"/>
    <property type="molecule type" value="Genomic_DNA"/>
</dbReference>
<evidence type="ECO:0000313" key="3">
    <source>
        <dbReference type="Proteomes" id="UP001271792"/>
    </source>
</evidence>
<evidence type="ECO:0000256" key="1">
    <source>
        <dbReference type="SAM" id="Phobius"/>
    </source>
</evidence>
<proteinExistence type="predicted"/>
<comment type="caution">
    <text evidence="2">The sequence shown here is derived from an EMBL/GenBank/DDBJ whole genome shotgun (WGS) entry which is preliminary data.</text>
</comment>
<dbReference type="RefSeq" id="WP_319982938.1">
    <property type="nucleotide sequence ID" value="NZ_JAXAVV010000002.1"/>
</dbReference>
<feature type="transmembrane region" description="Helical" evidence="1">
    <location>
        <begin position="56"/>
        <end position="78"/>
    </location>
</feature>
<name>A0ABU4TKM2_9PSEU</name>
<feature type="transmembrane region" description="Helical" evidence="1">
    <location>
        <begin position="26"/>
        <end position="44"/>
    </location>
</feature>
<keyword evidence="3" id="KW-1185">Reference proteome</keyword>
<gene>
    <name evidence="2" type="ORF">SK571_05540</name>
</gene>
<organism evidence="2 3">
    <name type="scientific">Lentzea kristufekii</name>
    <dbReference type="NCBI Taxonomy" id="3095430"/>
    <lineage>
        <taxon>Bacteria</taxon>
        <taxon>Bacillati</taxon>
        <taxon>Actinomycetota</taxon>
        <taxon>Actinomycetes</taxon>
        <taxon>Pseudonocardiales</taxon>
        <taxon>Pseudonocardiaceae</taxon>
        <taxon>Lentzea</taxon>
    </lineage>
</organism>
<feature type="transmembrane region" description="Helical" evidence="1">
    <location>
        <begin position="130"/>
        <end position="152"/>
    </location>
</feature>
<evidence type="ECO:0000313" key="2">
    <source>
        <dbReference type="EMBL" id="MDX8048834.1"/>
    </source>
</evidence>